<dbReference type="Proteomes" id="UP001141806">
    <property type="component" value="Unassembled WGS sequence"/>
</dbReference>
<dbReference type="PANTHER" id="PTHR35129">
    <property type="entry name" value="GUANINE NUCLEOTIDE-BINDING PROTEIN SUBUNIT GAMMA 1"/>
    <property type="match status" value="1"/>
</dbReference>
<evidence type="ECO:0000256" key="3">
    <source>
        <dbReference type="ARBA" id="ARBA00023054"/>
    </source>
</evidence>
<dbReference type="EMBL" id="JAMYWD010000011">
    <property type="protein sequence ID" value="KAJ4956398.1"/>
    <property type="molecule type" value="Genomic_DNA"/>
</dbReference>
<dbReference type="InterPro" id="IPR045878">
    <property type="entry name" value="GG1/2"/>
</dbReference>
<evidence type="ECO:0000256" key="6">
    <source>
        <dbReference type="SAM" id="Coils"/>
    </source>
</evidence>
<dbReference type="AlphaFoldDB" id="A0A9Q0GYU3"/>
<dbReference type="SMART" id="SM01224">
    <property type="entry name" value="G_gamma"/>
    <property type="match status" value="1"/>
</dbReference>
<keyword evidence="10" id="KW-1185">Reference proteome</keyword>
<comment type="subcellular location">
    <subcellularLocation>
        <location evidence="1">Cell membrane</location>
    </subcellularLocation>
</comment>
<gene>
    <name evidence="9" type="ORF">NE237_013181</name>
</gene>
<keyword evidence="4" id="KW-0472">Membrane</keyword>
<dbReference type="OrthoDB" id="1934467at2759"/>
<dbReference type="Pfam" id="PF00631">
    <property type="entry name" value="G-gamma"/>
    <property type="match status" value="1"/>
</dbReference>
<feature type="domain" description="G protein gamma" evidence="8">
    <location>
        <begin position="31"/>
        <end position="105"/>
    </location>
</feature>
<feature type="region of interest" description="Disordered" evidence="7">
    <location>
        <begin position="1"/>
        <end position="24"/>
    </location>
</feature>
<keyword evidence="3 6" id="KW-0175">Coiled coil</keyword>
<accession>A0A9Q0GYU3</accession>
<evidence type="ECO:0000256" key="1">
    <source>
        <dbReference type="ARBA" id="ARBA00004236"/>
    </source>
</evidence>
<evidence type="ECO:0000259" key="8">
    <source>
        <dbReference type="SMART" id="SM01224"/>
    </source>
</evidence>
<keyword evidence="5" id="KW-0807">Transducer</keyword>
<evidence type="ECO:0000256" key="4">
    <source>
        <dbReference type="ARBA" id="ARBA00023136"/>
    </source>
</evidence>
<evidence type="ECO:0000256" key="7">
    <source>
        <dbReference type="SAM" id="MobiDB-lite"/>
    </source>
</evidence>
<dbReference type="GO" id="GO:0007186">
    <property type="term" value="P:G protein-coupled receptor signaling pathway"/>
    <property type="evidence" value="ECO:0007669"/>
    <property type="project" value="InterPro"/>
</dbReference>
<dbReference type="GO" id="GO:0005886">
    <property type="term" value="C:plasma membrane"/>
    <property type="evidence" value="ECO:0007669"/>
    <property type="project" value="UniProtKB-SubCell"/>
</dbReference>
<feature type="coiled-coil region" evidence="6">
    <location>
        <begin position="27"/>
        <end position="64"/>
    </location>
</feature>
<name>A0A9Q0GYU3_9MAGN</name>
<comment type="caution">
    <text evidence="9">The sequence shown here is derived from an EMBL/GenBank/DDBJ whole genome shotgun (WGS) entry which is preliminary data.</text>
</comment>
<dbReference type="InterPro" id="IPR015898">
    <property type="entry name" value="G-protein_gamma-like_dom"/>
</dbReference>
<evidence type="ECO:0000313" key="10">
    <source>
        <dbReference type="Proteomes" id="UP001141806"/>
    </source>
</evidence>
<reference evidence="9" key="1">
    <citation type="journal article" date="2023" name="Plant J.">
        <title>The genome of the king protea, Protea cynaroides.</title>
        <authorList>
            <person name="Chang J."/>
            <person name="Duong T.A."/>
            <person name="Schoeman C."/>
            <person name="Ma X."/>
            <person name="Roodt D."/>
            <person name="Barker N."/>
            <person name="Li Z."/>
            <person name="Van de Peer Y."/>
            <person name="Mizrachi E."/>
        </authorList>
    </citation>
    <scope>NUCLEOTIDE SEQUENCE</scope>
    <source>
        <tissue evidence="9">Young leaves</tissue>
    </source>
</reference>
<evidence type="ECO:0000256" key="2">
    <source>
        <dbReference type="ARBA" id="ARBA00022475"/>
    </source>
</evidence>
<evidence type="ECO:0000313" key="9">
    <source>
        <dbReference type="EMBL" id="KAJ4956398.1"/>
    </source>
</evidence>
<sequence>MQAVETDTASSVDHQVPAVSTADTRGKHRILAELKRLEQETRFLEQELEELEKTEKVSAACQELLLNVGTKPDPLLPETTGPTNPTWDRWFEGPQEKQGCRCWIL</sequence>
<feature type="region of interest" description="Disordered" evidence="7">
    <location>
        <begin position="69"/>
        <end position="91"/>
    </location>
</feature>
<protein>
    <recommendedName>
        <fullName evidence="8">G protein gamma domain-containing protein</fullName>
    </recommendedName>
</protein>
<feature type="compositionally biased region" description="Polar residues" evidence="7">
    <location>
        <begin position="1"/>
        <end position="13"/>
    </location>
</feature>
<keyword evidence="2" id="KW-1003">Cell membrane</keyword>
<dbReference type="PANTHER" id="PTHR35129:SF1">
    <property type="entry name" value="GUANINE NUCLEOTIDE-BINDING PROTEIN SUBUNIT GAMMA 1"/>
    <property type="match status" value="1"/>
</dbReference>
<evidence type="ECO:0000256" key="5">
    <source>
        <dbReference type="ARBA" id="ARBA00023224"/>
    </source>
</evidence>
<proteinExistence type="predicted"/>
<organism evidence="9 10">
    <name type="scientific">Protea cynaroides</name>
    <dbReference type="NCBI Taxonomy" id="273540"/>
    <lineage>
        <taxon>Eukaryota</taxon>
        <taxon>Viridiplantae</taxon>
        <taxon>Streptophyta</taxon>
        <taxon>Embryophyta</taxon>
        <taxon>Tracheophyta</taxon>
        <taxon>Spermatophyta</taxon>
        <taxon>Magnoliopsida</taxon>
        <taxon>Proteales</taxon>
        <taxon>Proteaceae</taxon>
        <taxon>Protea</taxon>
    </lineage>
</organism>